<name>A0A934IZJ9_9BACL</name>
<keyword evidence="1" id="KW-0378">Hydrolase</keyword>
<dbReference type="AlphaFoldDB" id="A0A934IZJ9"/>
<dbReference type="InterPro" id="IPR036412">
    <property type="entry name" value="HAD-like_sf"/>
</dbReference>
<comment type="caution">
    <text evidence="1">The sequence shown here is derived from an EMBL/GenBank/DDBJ whole genome shotgun (WGS) entry which is preliminary data.</text>
</comment>
<dbReference type="SFLD" id="SFLDG01129">
    <property type="entry name" value="C1.5:_HAD__Beta-PGM__Phosphata"/>
    <property type="match status" value="1"/>
</dbReference>
<gene>
    <name evidence="1" type="ORF">JFN88_01290</name>
</gene>
<evidence type="ECO:0000313" key="2">
    <source>
        <dbReference type="Proteomes" id="UP000640274"/>
    </source>
</evidence>
<dbReference type="GO" id="GO:0005829">
    <property type="term" value="C:cytosol"/>
    <property type="evidence" value="ECO:0007669"/>
    <property type="project" value="TreeGrafter"/>
</dbReference>
<dbReference type="SUPFAM" id="SSF56784">
    <property type="entry name" value="HAD-like"/>
    <property type="match status" value="1"/>
</dbReference>
<dbReference type="InterPro" id="IPR050155">
    <property type="entry name" value="HAD-like_hydrolase_sf"/>
</dbReference>
<reference evidence="1" key="1">
    <citation type="submission" date="2020-12" db="EMBL/GenBank/DDBJ databases">
        <authorList>
            <person name="Huq M.A."/>
        </authorList>
    </citation>
    <scope>NUCLEOTIDE SEQUENCE</scope>
    <source>
        <strain evidence="1">MAHUQ-46</strain>
    </source>
</reference>
<dbReference type="SFLD" id="SFLDS00003">
    <property type="entry name" value="Haloacid_Dehalogenase"/>
    <property type="match status" value="1"/>
</dbReference>
<dbReference type="InterPro" id="IPR041492">
    <property type="entry name" value="HAD_2"/>
</dbReference>
<sequence>MNTHRKSERGIIFDMDNTLLQSTIDFQAMKRDLLAMLILHGIVKEDFPAQHHTSSMLLDYARQQGITSELERELLASIARHEYDGMQGVGLEPGATALLTALYGDYTLVLVTNNALVAAESALHSTGIHSCFDLIIGRDQMEALKPSPSAYLLVKLHFPRIADQNWISVGDSWIDGRASLDAGVPFVTYKTTAAEMKERGVVPTAAIRQLSELPAIIQALMEGANDGC</sequence>
<dbReference type="Pfam" id="PF13419">
    <property type="entry name" value="HAD_2"/>
    <property type="match status" value="1"/>
</dbReference>
<dbReference type="PANTHER" id="PTHR43434:SF1">
    <property type="entry name" value="PHOSPHOGLYCOLATE PHOSPHATASE"/>
    <property type="match status" value="1"/>
</dbReference>
<accession>A0A934IZJ9</accession>
<proteinExistence type="predicted"/>
<evidence type="ECO:0000313" key="1">
    <source>
        <dbReference type="EMBL" id="MBJ6359955.1"/>
    </source>
</evidence>
<dbReference type="Proteomes" id="UP000640274">
    <property type="component" value="Unassembled WGS sequence"/>
</dbReference>
<keyword evidence="2" id="KW-1185">Reference proteome</keyword>
<dbReference type="GO" id="GO:0006281">
    <property type="term" value="P:DNA repair"/>
    <property type="evidence" value="ECO:0007669"/>
    <property type="project" value="TreeGrafter"/>
</dbReference>
<protein>
    <submittedName>
        <fullName evidence="1">HAD family hydrolase</fullName>
    </submittedName>
</protein>
<dbReference type="PANTHER" id="PTHR43434">
    <property type="entry name" value="PHOSPHOGLYCOLATE PHOSPHATASE"/>
    <property type="match status" value="1"/>
</dbReference>
<dbReference type="Gene3D" id="3.40.50.1000">
    <property type="entry name" value="HAD superfamily/HAD-like"/>
    <property type="match status" value="1"/>
</dbReference>
<dbReference type="InterPro" id="IPR023214">
    <property type="entry name" value="HAD_sf"/>
</dbReference>
<dbReference type="GO" id="GO:0008967">
    <property type="term" value="F:phosphoglycolate phosphatase activity"/>
    <property type="evidence" value="ECO:0007669"/>
    <property type="project" value="TreeGrafter"/>
</dbReference>
<dbReference type="RefSeq" id="WP_199017480.1">
    <property type="nucleotide sequence ID" value="NZ_JAELUP010000003.1"/>
</dbReference>
<dbReference type="EMBL" id="JAELUP010000003">
    <property type="protein sequence ID" value="MBJ6359955.1"/>
    <property type="molecule type" value="Genomic_DNA"/>
</dbReference>
<organism evidence="1 2">
    <name type="scientific">Paenibacillus roseus</name>
    <dbReference type="NCBI Taxonomy" id="2798579"/>
    <lineage>
        <taxon>Bacteria</taxon>
        <taxon>Bacillati</taxon>
        <taxon>Bacillota</taxon>
        <taxon>Bacilli</taxon>
        <taxon>Bacillales</taxon>
        <taxon>Paenibacillaceae</taxon>
        <taxon>Paenibacillus</taxon>
    </lineage>
</organism>